<dbReference type="Pfam" id="PF03796">
    <property type="entry name" value="DnaB_C"/>
    <property type="match status" value="1"/>
</dbReference>
<dbReference type="GO" id="GO:0005524">
    <property type="term" value="F:ATP binding"/>
    <property type="evidence" value="ECO:0007669"/>
    <property type="project" value="UniProtKB-UniRule"/>
</dbReference>
<dbReference type="GO" id="GO:1990077">
    <property type="term" value="C:primosome complex"/>
    <property type="evidence" value="ECO:0007669"/>
    <property type="project" value="UniProtKB-UniRule"/>
</dbReference>
<keyword evidence="4 13" id="KW-0547">Nucleotide-binding</keyword>
<evidence type="ECO:0000256" key="2">
    <source>
        <dbReference type="ARBA" id="ARBA00022515"/>
    </source>
</evidence>
<dbReference type="CDD" id="cd00984">
    <property type="entry name" value="DnaB_C"/>
    <property type="match status" value="1"/>
</dbReference>
<evidence type="ECO:0000256" key="4">
    <source>
        <dbReference type="ARBA" id="ARBA00022741"/>
    </source>
</evidence>
<sequence length="466" mass="52273">MATEFSRSEKSRVKPTASDFAGHVPPQNLIAEKSVLGSILLQSRAFDEVADFLLADHFYHHGHQLIYAAIKAIVEDNKQPVDPVTVAEHLDQKSQLEDVGGIEYLMEVLETVPHAANVKGYAEIVRDRWIQRSLTDACTEVLRDCYSGSDDTSEVLSRAEQKIFGILQEQERSSQIDMNTIMMQTLHRINARFDREGVISGLSTGFLDLDRQTNGFQAAELIILAARPSMGKTALVCNLAEAVATNGNTVLVFSLEQSKLELAERFLCIRARLDGHRLRKGDLDQAEKHALMTASSELSRVPLFIDDAPGRTVGQISAIARRLKRKNQLGLIIIDYLQLIEPEDKRAPREQQIAQITRRLKGIAKENEIPVIALSQLNRGVELREDKRPKMADLRESGAIEQDADIVMFLHRPDAYNPEDQPGLAEVIVAKHRSGPTGIVRLTWRREFMRFEDYSAMDAPDIAFSE</sequence>
<keyword evidence="5 13" id="KW-0378">Hydrolase</keyword>
<proteinExistence type="inferred from homology"/>
<evidence type="ECO:0000313" key="17">
    <source>
        <dbReference type="Proteomes" id="UP000315349"/>
    </source>
</evidence>
<dbReference type="FunFam" id="1.10.860.10:FF:000001">
    <property type="entry name" value="Replicative DNA helicase"/>
    <property type="match status" value="1"/>
</dbReference>
<dbReference type="GO" id="GO:0016887">
    <property type="term" value="F:ATP hydrolysis activity"/>
    <property type="evidence" value="ECO:0007669"/>
    <property type="project" value="RHEA"/>
</dbReference>
<comment type="catalytic activity">
    <reaction evidence="11 13">
        <text>ATP + H2O = ADP + phosphate + H(+)</text>
        <dbReference type="Rhea" id="RHEA:13065"/>
        <dbReference type="ChEBI" id="CHEBI:15377"/>
        <dbReference type="ChEBI" id="CHEBI:15378"/>
        <dbReference type="ChEBI" id="CHEBI:30616"/>
        <dbReference type="ChEBI" id="CHEBI:43474"/>
        <dbReference type="ChEBI" id="CHEBI:456216"/>
        <dbReference type="EC" id="5.6.2.3"/>
    </reaction>
</comment>
<dbReference type="SUPFAM" id="SSF48024">
    <property type="entry name" value="N-terminal domain of DnaB helicase"/>
    <property type="match status" value="1"/>
</dbReference>
<dbReference type="InterPro" id="IPR007693">
    <property type="entry name" value="DNA_helicase_DnaB-like_N"/>
</dbReference>
<dbReference type="InterPro" id="IPR003593">
    <property type="entry name" value="AAA+_ATPase"/>
</dbReference>
<keyword evidence="7 13" id="KW-0067">ATP-binding</keyword>
<evidence type="ECO:0000256" key="5">
    <source>
        <dbReference type="ARBA" id="ARBA00022801"/>
    </source>
</evidence>
<evidence type="ECO:0000256" key="13">
    <source>
        <dbReference type="RuleBase" id="RU362085"/>
    </source>
</evidence>
<evidence type="ECO:0000256" key="8">
    <source>
        <dbReference type="ARBA" id="ARBA00023125"/>
    </source>
</evidence>
<dbReference type="Proteomes" id="UP000315349">
    <property type="component" value="Chromosome"/>
</dbReference>
<evidence type="ECO:0000259" key="15">
    <source>
        <dbReference type="PROSITE" id="PS51199"/>
    </source>
</evidence>
<dbReference type="InterPro" id="IPR016136">
    <property type="entry name" value="DNA_helicase_N/primase_C"/>
</dbReference>
<evidence type="ECO:0000256" key="10">
    <source>
        <dbReference type="ARBA" id="ARBA00044932"/>
    </source>
</evidence>
<feature type="domain" description="SF4 helicase" evidence="15">
    <location>
        <begin position="195"/>
        <end position="458"/>
    </location>
</feature>
<dbReference type="Pfam" id="PF00772">
    <property type="entry name" value="DnaB"/>
    <property type="match status" value="1"/>
</dbReference>
<reference evidence="16 17" key="1">
    <citation type="submission" date="2019-02" db="EMBL/GenBank/DDBJ databases">
        <title>Deep-cultivation of Planctomycetes and their phenomic and genomic characterization uncovers novel biology.</title>
        <authorList>
            <person name="Wiegand S."/>
            <person name="Jogler M."/>
            <person name="Boedeker C."/>
            <person name="Pinto D."/>
            <person name="Vollmers J."/>
            <person name="Rivas-Marin E."/>
            <person name="Kohn T."/>
            <person name="Peeters S.H."/>
            <person name="Heuer A."/>
            <person name="Rast P."/>
            <person name="Oberbeckmann S."/>
            <person name="Bunk B."/>
            <person name="Jeske O."/>
            <person name="Meyerdierks A."/>
            <person name="Storesund J.E."/>
            <person name="Kallscheuer N."/>
            <person name="Luecker S."/>
            <person name="Lage O.M."/>
            <person name="Pohl T."/>
            <person name="Merkel B.J."/>
            <person name="Hornburger P."/>
            <person name="Mueller R.-W."/>
            <person name="Bruemmer F."/>
            <person name="Labrenz M."/>
            <person name="Spormann A.M."/>
            <person name="Op den Camp H."/>
            <person name="Overmann J."/>
            <person name="Amann R."/>
            <person name="Jetten M.S.M."/>
            <person name="Mascher T."/>
            <person name="Medema M.H."/>
            <person name="Devos D.P."/>
            <person name="Kaster A.-K."/>
            <person name="Ovreas L."/>
            <person name="Rohde M."/>
            <person name="Galperin M.Y."/>
            <person name="Jogler C."/>
        </authorList>
    </citation>
    <scope>NUCLEOTIDE SEQUENCE [LARGE SCALE GENOMIC DNA]</scope>
    <source>
        <strain evidence="16 17">Spb1</strain>
    </source>
</reference>
<dbReference type="PANTHER" id="PTHR30153">
    <property type="entry name" value="REPLICATIVE DNA HELICASE DNAB"/>
    <property type="match status" value="1"/>
</dbReference>
<dbReference type="GO" id="GO:0003677">
    <property type="term" value="F:DNA binding"/>
    <property type="evidence" value="ECO:0007669"/>
    <property type="project" value="UniProtKB-UniRule"/>
</dbReference>
<dbReference type="Gene3D" id="3.40.50.300">
    <property type="entry name" value="P-loop containing nucleotide triphosphate hydrolases"/>
    <property type="match status" value="1"/>
</dbReference>
<evidence type="ECO:0000256" key="14">
    <source>
        <dbReference type="SAM" id="MobiDB-lite"/>
    </source>
</evidence>
<gene>
    <name evidence="16" type="primary">dnaC</name>
    <name evidence="16" type="ORF">Spb1_33930</name>
</gene>
<dbReference type="InterPro" id="IPR027417">
    <property type="entry name" value="P-loop_NTPase"/>
</dbReference>
<dbReference type="InterPro" id="IPR036185">
    <property type="entry name" value="DNA_heli_DnaB-like_N_sf"/>
</dbReference>
<dbReference type="SUPFAM" id="SSF52540">
    <property type="entry name" value="P-loop containing nucleoside triphosphate hydrolases"/>
    <property type="match status" value="1"/>
</dbReference>
<evidence type="ECO:0000256" key="3">
    <source>
        <dbReference type="ARBA" id="ARBA00022705"/>
    </source>
</evidence>
<dbReference type="RefSeq" id="WP_052301689.1">
    <property type="nucleotide sequence ID" value="NZ_CP036299.1"/>
</dbReference>
<keyword evidence="2 13" id="KW-0639">Primosome</keyword>
<keyword evidence="9" id="KW-0413">Isomerase</keyword>
<dbReference type="OrthoDB" id="9773982at2"/>
<dbReference type="PANTHER" id="PTHR30153:SF2">
    <property type="entry name" value="REPLICATIVE DNA HELICASE"/>
    <property type="match status" value="1"/>
</dbReference>
<evidence type="ECO:0000256" key="12">
    <source>
        <dbReference type="NCBIfam" id="TIGR00665"/>
    </source>
</evidence>
<keyword evidence="6 13" id="KW-0347">Helicase</keyword>
<dbReference type="SMART" id="SM00382">
    <property type="entry name" value="AAA"/>
    <property type="match status" value="1"/>
</dbReference>
<evidence type="ECO:0000256" key="9">
    <source>
        <dbReference type="ARBA" id="ARBA00023235"/>
    </source>
</evidence>
<dbReference type="KEGG" id="peh:Spb1_33930"/>
<dbReference type="GO" id="GO:0043139">
    <property type="term" value="F:5'-3' DNA helicase activity"/>
    <property type="evidence" value="ECO:0007669"/>
    <property type="project" value="UniProtKB-EC"/>
</dbReference>
<dbReference type="AlphaFoldDB" id="A0A518GS83"/>
<name>A0A518GS83_9PLAN</name>
<feature type="region of interest" description="Disordered" evidence="14">
    <location>
        <begin position="1"/>
        <end position="20"/>
    </location>
</feature>
<dbReference type="EMBL" id="CP036299">
    <property type="protein sequence ID" value="QDV31449.1"/>
    <property type="molecule type" value="Genomic_DNA"/>
</dbReference>
<dbReference type="GO" id="GO:0005829">
    <property type="term" value="C:cytosol"/>
    <property type="evidence" value="ECO:0007669"/>
    <property type="project" value="TreeGrafter"/>
</dbReference>
<organism evidence="16 17">
    <name type="scientific">Planctopirus ephydatiae</name>
    <dbReference type="NCBI Taxonomy" id="2528019"/>
    <lineage>
        <taxon>Bacteria</taxon>
        <taxon>Pseudomonadati</taxon>
        <taxon>Planctomycetota</taxon>
        <taxon>Planctomycetia</taxon>
        <taxon>Planctomycetales</taxon>
        <taxon>Planctomycetaceae</taxon>
        <taxon>Planctopirus</taxon>
    </lineage>
</organism>
<feature type="compositionally biased region" description="Basic and acidic residues" evidence="14">
    <location>
        <begin position="1"/>
        <end position="12"/>
    </location>
</feature>
<evidence type="ECO:0000313" key="16">
    <source>
        <dbReference type="EMBL" id="QDV31449.1"/>
    </source>
</evidence>
<evidence type="ECO:0000256" key="7">
    <source>
        <dbReference type="ARBA" id="ARBA00022840"/>
    </source>
</evidence>
<accession>A0A518GS83</accession>
<dbReference type="GO" id="GO:0006269">
    <property type="term" value="P:DNA replication, synthesis of primer"/>
    <property type="evidence" value="ECO:0007669"/>
    <property type="project" value="UniProtKB-UniRule"/>
</dbReference>
<dbReference type="PROSITE" id="PS51199">
    <property type="entry name" value="SF4_HELICASE"/>
    <property type="match status" value="1"/>
</dbReference>
<evidence type="ECO:0000256" key="6">
    <source>
        <dbReference type="ARBA" id="ARBA00022806"/>
    </source>
</evidence>
<dbReference type="EC" id="5.6.2.3" evidence="12 13"/>
<protein>
    <recommendedName>
        <fullName evidence="12 13">Replicative DNA helicase</fullName>
        <ecNumber evidence="12 13">5.6.2.3</ecNumber>
    </recommendedName>
</protein>
<keyword evidence="8 13" id="KW-0238">DNA-binding</keyword>
<keyword evidence="17" id="KW-1185">Reference proteome</keyword>
<evidence type="ECO:0000256" key="1">
    <source>
        <dbReference type="ARBA" id="ARBA00008428"/>
    </source>
</evidence>
<dbReference type="InterPro" id="IPR007694">
    <property type="entry name" value="DNA_helicase_DnaB-like_C"/>
</dbReference>
<evidence type="ECO:0000256" key="11">
    <source>
        <dbReference type="ARBA" id="ARBA00048954"/>
    </source>
</evidence>
<comment type="function">
    <text evidence="10 13">The main replicative DNA helicase, it participates in initiation and elongation during chromosome replication. Travels ahead of the DNA replisome, separating dsDNA into templates for DNA synthesis. A processive ATP-dependent 5'-3' DNA helicase it has DNA-dependent ATPase activity.</text>
</comment>
<dbReference type="NCBIfam" id="TIGR00665">
    <property type="entry name" value="DnaB"/>
    <property type="match status" value="1"/>
</dbReference>
<dbReference type="Gene3D" id="1.10.860.10">
    <property type="entry name" value="DNAb Helicase, Chain A"/>
    <property type="match status" value="1"/>
</dbReference>
<keyword evidence="3 13" id="KW-0235">DNA replication</keyword>
<comment type="similarity">
    <text evidence="1 13">Belongs to the helicase family. DnaB subfamily.</text>
</comment>
<dbReference type="InterPro" id="IPR007692">
    <property type="entry name" value="DNA_helicase_DnaB"/>
</dbReference>